<reference evidence="1 2" key="1">
    <citation type="submission" date="2020-06" db="EMBL/GenBank/DDBJ databases">
        <title>High-quality draft genome of sulfate reducer Desulfobacter latus type strain AcrS2 isolated from marine sediment.</title>
        <authorList>
            <person name="Hoppe M."/>
            <person name="Larsen C.K."/>
            <person name="Marshall I.P.G."/>
            <person name="Schramm A."/>
            <person name="Marietou A.G."/>
        </authorList>
    </citation>
    <scope>NUCLEOTIDE SEQUENCE [LARGE SCALE GENOMIC DNA]</scope>
    <source>
        <strain evidence="1 2">AcRS2</strain>
    </source>
</reference>
<organism evidence="1 2">
    <name type="scientific">Desulfobacter latus</name>
    <dbReference type="NCBI Taxonomy" id="2292"/>
    <lineage>
        <taxon>Bacteria</taxon>
        <taxon>Pseudomonadati</taxon>
        <taxon>Thermodesulfobacteriota</taxon>
        <taxon>Desulfobacteria</taxon>
        <taxon>Desulfobacterales</taxon>
        <taxon>Desulfobacteraceae</taxon>
        <taxon>Desulfobacter</taxon>
    </lineage>
</organism>
<accession>A0A850TG40</accession>
<evidence type="ECO:0000313" key="2">
    <source>
        <dbReference type="Proteomes" id="UP000553343"/>
    </source>
</evidence>
<keyword evidence="2" id="KW-1185">Reference proteome</keyword>
<dbReference type="EMBL" id="JACADJ010000077">
    <property type="protein sequence ID" value="NWH06446.1"/>
    <property type="molecule type" value="Genomic_DNA"/>
</dbReference>
<gene>
    <name evidence="1" type="ORF">HXW94_15895</name>
</gene>
<name>A0A850TG40_9BACT</name>
<dbReference type="RefSeq" id="WP_178367898.1">
    <property type="nucleotide sequence ID" value="NZ_JACADJ010000077.1"/>
</dbReference>
<dbReference type="AlphaFoldDB" id="A0A850TG40"/>
<sequence>MTKGFKAFLEHQKSVLAEYGSVGRLPPEAWEPHMFFVRCKDSTLHEFTNGDFQISRENGTHPLFVLSTNQNLKHDCCPCSSKNFNHNASSYIAKGCSLHKALDAIRKDTYILDRLRFPVPVGIEFATWFGGMGCWGVVPVHCVKEVTQP</sequence>
<proteinExistence type="predicted"/>
<evidence type="ECO:0000313" key="1">
    <source>
        <dbReference type="EMBL" id="NWH06446.1"/>
    </source>
</evidence>
<comment type="caution">
    <text evidence="1">The sequence shown here is derived from an EMBL/GenBank/DDBJ whole genome shotgun (WGS) entry which is preliminary data.</text>
</comment>
<protein>
    <submittedName>
        <fullName evidence="1">Uncharacterized protein</fullName>
    </submittedName>
</protein>
<dbReference type="Proteomes" id="UP000553343">
    <property type="component" value="Unassembled WGS sequence"/>
</dbReference>